<evidence type="ECO:0000256" key="1">
    <source>
        <dbReference type="SAM" id="MobiDB-lite"/>
    </source>
</evidence>
<feature type="region of interest" description="Disordered" evidence="1">
    <location>
        <begin position="154"/>
        <end position="179"/>
    </location>
</feature>
<keyword evidence="3" id="KW-1185">Reference proteome</keyword>
<comment type="caution">
    <text evidence="2">The sequence shown here is derived from an EMBL/GenBank/DDBJ whole genome shotgun (WGS) entry which is preliminary data.</text>
</comment>
<evidence type="ECO:0000313" key="3">
    <source>
        <dbReference type="Proteomes" id="UP000593564"/>
    </source>
</evidence>
<reference evidence="3" key="1">
    <citation type="journal article" date="2020" name="Nat. Commun.">
        <title>Genome assembly of wild tea tree DASZ reveals pedigree and selection history of tea varieties.</title>
        <authorList>
            <person name="Zhang W."/>
            <person name="Zhang Y."/>
            <person name="Qiu H."/>
            <person name="Guo Y."/>
            <person name="Wan H."/>
            <person name="Zhang X."/>
            <person name="Scossa F."/>
            <person name="Alseekh S."/>
            <person name="Zhang Q."/>
            <person name="Wang P."/>
            <person name="Xu L."/>
            <person name="Schmidt M.H."/>
            <person name="Jia X."/>
            <person name="Li D."/>
            <person name="Zhu A."/>
            <person name="Guo F."/>
            <person name="Chen W."/>
            <person name="Ni D."/>
            <person name="Usadel B."/>
            <person name="Fernie A.R."/>
            <person name="Wen W."/>
        </authorList>
    </citation>
    <scope>NUCLEOTIDE SEQUENCE [LARGE SCALE GENOMIC DNA]</scope>
    <source>
        <strain evidence="3">cv. G240</strain>
    </source>
</reference>
<dbReference type="AlphaFoldDB" id="A0A7J7G427"/>
<feature type="compositionally biased region" description="Basic and acidic residues" evidence="1">
    <location>
        <begin position="156"/>
        <end position="168"/>
    </location>
</feature>
<name>A0A7J7G427_CAMSI</name>
<dbReference type="EMBL" id="JACBKZ010000013">
    <property type="protein sequence ID" value="KAF5934761.1"/>
    <property type="molecule type" value="Genomic_DNA"/>
</dbReference>
<proteinExistence type="predicted"/>
<gene>
    <name evidence="2" type="ORF">HYC85_025890</name>
</gene>
<sequence length="233" mass="26120">MEKRRIREEILTAEQLLRWRELEGEVVREIMMEREIFMQQGSQGLPLAADSLLRRPDGQGALSLGQRHGFGIRERPVTGLSWQEGRSDGTLSMVRREGGGALGGSLFQCQLEAAMATHGIAIKPTYDLSISHFLRHISESWPDGSINLASIASETDEQRGEREREARRWRGNGRTARRGGSEVTGVELLGFVLKSENPFLFAVKLPELMAYVNIEEETLVSAEELGHFLPFCL</sequence>
<organism evidence="2 3">
    <name type="scientific">Camellia sinensis</name>
    <name type="common">Tea plant</name>
    <name type="synonym">Thea sinensis</name>
    <dbReference type="NCBI Taxonomy" id="4442"/>
    <lineage>
        <taxon>Eukaryota</taxon>
        <taxon>Viridiplantae</taxon>
        <taxon>Streptophyta</taxon>
        <taxon>Embryophyta</taxon>
        <taxon>Tracheophyta</taxon>
        <taxon>Spermatophyta</taxon>
        <taxon>Magnoliopsida</taxon>
        <taxon>eudicotyledons</taxon>
        <taxon>Gunneridae</taxon>
        <taxon>Pentapetalae</taxon>
        <taxon>asterids</taxon>
        <taxon>Ericales</taxon>
        <taxon>Theaceae</taxon>
        <taxon>Camellia</taxon>
    </lineage>
</organism>
<dbReference type="Proteomes" id="UP000593564">
    <property type="component" value="Unassembled WGS sequence"/>
</dbReference>
<reference evidence="2 3" key="2">
    <citation type="submission" date="2020-07" db="EMBL/GenBank/DDBJ databases">
        <title>Genome assembly of wild tea tree DASZ reveals pedigree and selection history of tea varieties.</title>
        <authorList>
            <person name="Zhang W."/>
        </authorList>
    </citation>
    <scope>NUCLEOTIDE SEQUENCE [LARGE SCALE GENOMIC DNA]</scope>
    <source>
        <strain evidence="3">cv. G240</strain>
        <tissue evidence="2">Leaf</tissue>
    </source>
</reference>
<evidence type="ECO:0000313" key="2">
    <source>
        <dbReference type="EMBL" id="KAF5934761.1"/>
    </source>
</evidence>
<protein>
    <submittedName>
        <fullName evidence="2">Uncharacterized protein</fullName>
    </submittedName>
</protein>
<accession>A0A7J7G427</accession>